<comment type="catalytic activity">
    <reaction evidence="1 4">
        <text>alpha-D-glucosamine 6-phosphate + H2O = beta-D-fructose 6-phosphate + NH4(+)</text>
        <dbReference type="Rhea" id="RHEA:12172"/>
        <dbReference type="ChEBI" id="CHEBI:15377"/>
        <dbReference type="ChEBI" id="CHEBI:28938"/>
        <dbReference type="ChEBI" id="CHEBI:57634"/>
        <dbReference type="ChEBI" id="CHEBI:75989"/>
        <dbReference type="EC" id="3.5.99.6"/>
    </reaction>
</comment>
<dbReference type="GO" id="GO:0005737">
    <property type="term" value="C:cytoplasm"/>
    <property type="evidence" value="ECO:0007669"/>
    <property type="project" value="TreeGrafter"/>
</dbReference>
<evidence type="ECO:0000256" key="2">
    <source>
        <dbReference type="ARBA" id="ARBA00022801"/>
    </source>
</evidence>
<evidence type="ECO:0000313" key="7">
    <source>
        <dbReference type="Proteomes" id="UP000199474"/>
    </source>
</evidence>
<dbReference type="GO" id="GO:0042802">
    <property type="term" value="F:identical protein binding"/>
    <property type="evidence" value="ECO:0007669"/>
    <property type="project" value="TreeGrafter"/>
</dbReference>
<name>A0A1I1WPT9_9BACI</name>
<dbReference type="Gene3D" id="3.40.50.1360">
    <property type="match status" value="1"/>
</dbReference>
<protein>
    <recommendedName>
        <fullName evidence="4">Glucosamine-6-phosphate deaminase</fullName>
        <ecNumber evidence="4">3.5.99.6</ecNumber>
    </recommendedName>
    <alternativeName>
        <fullName evidence="4">GlcN6P deaminase</fullName>
        <shortName evidence="4">GNPDA</shortName>
    </alternativeName>
    <alternativeName>
        <fullName evidence="4">Glucosamine-6-phosphate isomerase</fullName>
    </alternativeName>
</protein>
<organism evidence="6 7">
    <name type="scientific">Lentibacillus persicus</name>
    <dbReference type="NCBI Taxonomy" id="640948"/>
    <lineage>
        <taxon>Bacteria</taxon>
        <taxon>Bacillati</taxon>
        <taxon>Bacillota</taxon>
        <taxon>Bacilli</taxon>
        <taxon>Bacillales</taxon>
        <taxon>Bacillaceae</taxon>
        <taxon>Lentibacillus</taxon>
    </lineage>
</organism>
<dbReference type="OrthoDB" id="9791139at2"/>
<keyword evidence="3 4" id="KW-0119">Carbohydrate metabolism</keyword>
<dbReference type="EC" id="3.5.99.6" evidence="4"/>
<dbReference type="UniPathway" id="UPA00629">
    <property type="reaction ID" value="UER00684"/>
</dbReference>
<sequence>MNIIEVKSYDKMSEKACALILDQLKESDKSVLGLATGSTPEGMYQRLIEQFNAGNVSFKNATTFNLDEYVGLAADDPNSYKYYMNDKLFNHIDLPAERAFVPRGDAANLEQECRDYEKRIAEAGYVDLQVLGLGLNGHIGFNEPGTPLNSRTHVVDLDESTRHANSRFFATMDDVPSQALTMGIGTIMESRQIVMLVSGEKKAEAVRQLVNGKVTSEMPASVLQNHENVTLIGDTEALSKL</sequence>
<dbReference type="NCBIfam" id="TIGR00502">
    <property type="entry name" value="nagB"/>
    <property type="match status" value="1"/>
</dbReference>
<dbReference type="Proteomes" id="UP000199474">
    <property type="component" value="Unassembled WGS sequence"/>
</dbReference>
<dbReference type="GO" id="GO:0006043">
    <property type="term" value="P:glucosamine catabolic process"/>
    <property type="evidence" value="ECO:0007669"/>
    <property type="project" value="TreeGrafter"/>
</dbReference>
<dbReference type="InterPro" id="IPR004547">
    <property type="entry name" value="Glucosamine6P_isomerase"/>
</dbReference>
<dbReference type="GO" id="GO:0005975">
    <property type="term" value="P:carbohydrate metabolic process"/>
    <property type="evidence" value="ECO:0007669"/>
    <property type="project" value="InterPro"/>
</dbReference>
<comment type="similarity">
    <text evidence="4">Belongs to the glucosamine/galactosamine-6-phosphate isomerase family. NagB subfamily.</text>
</comment>
<comment type="pathway">
    <text evidence="4">Amino-sugar metabolism; N-acetylneuraminate degradation; D-fructose 6-phosphate from N-acetylneuraminate: step 5/5.</text>
</comment>
<gene>
    <name evidence="4" type="primary">nagB</name>
    <name evidence="6" type="ORF">SAMN05216238_106219</name>
</gene>
<dbReference type="GO" id="GO:0019262">
    <property type="term" value="P:N-acetylneuraminate catabolic process"/>
    <property type="evidence" value="ECO:0007669"/>
    <property type="project" value="UniProtKB-UniRule"/>
</dbReference>
<dbReference type="RefSeq" id="WP_090085020.1">
    <property type="nucleotide sequence ID" value="NZ_FOMR01000006.1"/>
</dbReference>
<comment type="caution">
    <text evidence="4">Lacks conserved residue(s) required for the propagation of feature annotation.</text>
</comment>
<dbReference type="HAMAP" id="MF_01241">
    <property type="entry name" value="GlcN6P_deamin"/>
    <property type="match status" value="1"/>
</dbReference>
<dbReference type="AlphaFoldDB" id="A0A1I1WPT9"/>
<dbReference type="GO" id="GO:0004342">
    <property type="term" value="F:glucosamine-6-phosphate deaminase activity"/>
    <property type="evidence" value="ECO:0007669"/>
    <property type="project" value="UniProtKB-UniRule"/>
</dbReference>
<comment type="function">
    <text evidence="4">Catalyzes the reversible isomerization-deamination of glucosamine 6-phosphate (GlcN6P) to form fructose 6-phosphate (Fru6P) and ammonium ion.</text>
</comment>
<keyword evidence="2 4" id="KW-0378">Hydrolase</keyword>
<evidence type="ECO:0000256" key="4">
    <source>
        <dbReference type="HAMAP-Rule" id="MF_01241"/>
    </source>
</evidence>
<accession>A0A1I1WPT9</accession>
<dbReference type="Pfam" id="PF01182">
    <property type="entry name" value="Glucosamine_iso"/>
    <property type="match status" value="1"/>
</dbReference>
<feature type="active site" description="Proton acceptor; for ring-opening step" evidence="4">
    <location>
        <position position="138"/>
    </location>
</feature>
<evidence type="ECO:0000313" key="6">
    <source>
        <dbReference type="EMBL" id="SFD97072.1"/>
    </source>
</evidence>
<dbReference type="SUPFAM" id="SSF100950">
    <property type="entry name" value="NagB/RpiA/CoA transferase-like"/>
    <property type="match status" value="1"/>
</dbReference>
<dbReference type="InterPro" id="IPR006148">
    <property type="entry name" value="Glc/Gal-6P_isomerase"/>
</dbReference>
<feature type="domain" description="Glucosamine/galactosamine-6-phosphate isomerase" evidence="5">
    <location>
        <begin position="10"/>
        <end position="229"/>
    </location>
</feature>
<proteinExistence type="inferred from homology"/>
<evidence type="ECO:0000256" key="3">
    <source>
        <dbReference type="ARBA" id="ARBA00023277"/>
    </source>
</evidence>
<dbReference type="PROSITE" id="PS01161">
    <property type="entry name" value="GLC_GALNAC_ISOMERASE"/>
    <property type="match status" value="1"/>
</dbReference>
<dbReference type="STRING" id="640948.SAMN05216238_106219"/>
<keyword evidence="7" id="KW-1185">Reference proteome</keyword>
<reference evidence="7" key="1">
    <citation type="submission" date="2016-10" db="EMBL/GenBank/DDBJ databases">
        <authorList>
            <person name="Varghese N."/>
            <person name="Submissions S."/>
        </authorList>
    </citation>
    <scope>NUCLEOTIDE SEQUENCE [LARGE SCALE GENOMIC DNA]</scope>
    <source>
        <strain evidence="7">DSM 22530</strain>
    </source>
</reference>
<dbReference type="InterPro" id="IPR037171">
    <property type="entry name" value="NagB/RpiA_transferase-like"/>
</dbReference>
<dbReference type="PANTHER" id="PTHR11280:SF5">
    <property type="entry name" value="GLUCOSAMINE-6-PHOSPHATE ISOMERASE"/>
    <property type="match status" value="1"/>
</dbReference>
<feature type="active site" description="For ring-opening step" evidence="4">
    <location>
        <position position="143"/>
    </location>
</feature>
<dbReference type="PANTHER" id="PTHR11280">
    <property type="entry name" value="GLUCOSAMINE-6-PHOSPHATE ISOMERASE"/>
    <property type="match status" value="1"/>
</dbReference>
<feature type="active site" description="For ring-opening step" evidence="4">
    <location>
        <position position="136"/>
    </location>
</feature>
<dbReference type="EMBL" id="FOMR01000006">
    <property type="protein sequence ID" value="SFD97072.1"/>
    <property type="molecule type" value="Genomic_DNA"/>
</dbReference>
<dbReference type="GO" id="GO:0006046">
    <property type="term" value="P:N-acetylglucosamine catabolic process"/>
    <property type="evidence" value="ECO:0007669"/>
    <property type="project" value="UniProtKB-UniRule"/>
</dbReference>
<dbReference type="CDD" id="cd01399">
    <property type="entry name" value="GlcN6P_deaminase"/>
    <property type="match status" value="1"/>
</dbReference>
<feature type="active site" description="Proton acceptor; for enolization step" evidence="4">
    <location>
        <position position="67"/>
    </location>
</feature>
<dbReference type="FunFam" id="3.40.50.1360:FF:000003">
    <property type="entry name" value="Glucosamine-6-phosphate deaminase"/>
    <property type="match status" value="1"/>
</dbReference>
<evidence type="ECO:0000256" key="1">
    <source>
        <dbReference type="ARBA" id="ARBA00000644"/>
    </source>
</evidence>
<dbReference type="InterPro" id="IPR018321">
    <property type="entry name" value="Glucosamine6P_isomerase_CS"/>
</dbReference>
<evidence type="ECO:0000259" key="5">
    <source>
        <dbReference type="Pfam" id="PF01182"/>
    </source>
</evidence>